<reference evidence="3 4" key="1">
    <citation type="submission" date="2021-03" db="EMBL/GenBank/DDBJ databases">
        <title>Sequencing the genomes of 1000 actinobacteria strains.</title>
        <authorList>
            <person name="Klenk H.-P."/>
        </authorList>
    </citation>
    <scope>NUCLEOTIDE SEQUENCE [LARGE SCALE GENOMIC DNA]</scope>
    <source>
        <strain evidence="3 4">DSM 45516</strain>
    </source>
</reference>
<organism evidence="3 4">
    <name type="scientific">Nocardia goodfellowii</name>
    <dbReference type="NCBI Taxonomy" id="882446"/>
    <lineage>
        <taxon>Bacteria</taxon>
        <taxon>Bacillati</taxon>
        <taxon>Actinomycetota</taxon>
        <taxon>Actinomycetes</taxon>
        <taxon>Mycobacteriales</taxon>
        <taxon>Nocardiaceae</taxon>
        <taxon>Nocardia</taxon>
    </lineage>
</organism>
<feature type="signal peptide" evidence="1">
    <location>
        <begin position="1"/>
        <end position="24"/>
    </location>
</feature>
<keyword evidence="3" id="KW-0645">Protease</keyword>
<evidence type="ECO:0000313" key="3">
    <source>
        <dbReference type="EMBL" id="MBP2189624.1"/>
    </source>
</evidence>
<dbReference type="InterPro" id="IPR012338">
    <property type="entry name" value="Beta-lactam/transpept-like"/>
</dbReference>
<dbReference type="PANTHER" id="PTHR46825">
    <property type="entry name" value="D-ALANYL-D-ALANINE-CARBOXYPEPTIDASE/ENDOPEPTIDASE AMPH"/>
    <property type="match status" value="1"/>
</dbReference>
<dbReference type="GO" id="GO:0009002">
    <property type="term" value="F:serine-type D-Ala-D-Ala carboxypeptidase activity"/>
    <property type="evidence" value="ECO:0007669"/>
    <property type="project" value="UniProtKB-EC"/>
</dbReference>
<dbReference type="Pfam" id="PF00144">
    <property type="entry name" value="Beta-lactamase"/>
    <property type="match status" value="1"/>
</dbReference>
<protein>
    <submittedName>
        <fullName evidence="3">D-alanyl-D-alanine carboxypeptidase</fullName>
        <ecNumber evidence="3">3.4.16.4</ecNumber>
    </submittedName>
</protein>
<feature type="domain" description="Beta-lactamase-related" evidence="2">
    <location>
        <begin position="39"/>
        <end position="352"/>
    </location>
</feature>
<dbReference type="InterPro" id="IPR050491">
    <property type="entry name" value="AmpC-like"/>
</dbReference>
<feature type="chain" id="PRO_5047251479" evidence="1">
    <location>
        <begin position="25"/>
        <end position="378"/>
    </location>
</feature>
<gene>
    <name evidence="3" type="ORF">BJ987_002525</name>
</gene>
<keyword evidence="1" id="KW-0732">Signal</keyword>
<evidence type="ECO:0000313" key="4">
    <source>
        <dbReference type="Proteomes" id="UP001519325"/>
    </source>
</evidence>
<keyword evidence="3" id="KW-0121">Carboxypeptidase</keyword>
<dbReference type="InterPro" id="IPR001466">
    <property type="entry name" value="Beta-lactam-related"/>
</dbReference>
<dbReference type="RefSeq" id="WP_209888593.1">
    <property type="nucleotide sequence ID" value="NZ_JAGGMR010000001.1"/>
</dbReference>
<dbReference type="SUPFAM" id="SSF56601">
    <property type="entry name" value="beta-lactamase/transpeptidase-like"/>
    <property type="match status" value="1"/>
</dbReference>
<dbReference type="PANTHER" id="PTHR46825:SF7">
    <property type="entry name" value="D-ALANYL-D-ALANINE CARBOXYPEPTIDASE"/>
    <property type="match status" value="1"/>
</dbReference>
<name>A0ABS4QEW3_9NOCA</name>
<sequence length="378" mass="39732">MWWSMRRATLVAAAVSLTLTGAPAAAVPPPTAQTATLQAELDELVATTGVPGAQLIHTVDGRVDQFDSGTGDFSTGARFPDGAQVRIASVTKSFVATVVLQLVAEGRVELDGPAQRYLPGVVRGPGGDGTIITVRNLLQHTSGIPNYLPLIDQDSVEGLLAARSPAELIRLGLDRPAEFPPGTEVGYSNTNYLLLGQLIERVTGLPVGVEVTRRILVPLGMFATYWPLYPVEQVIRGPHPRGYHDFGETRVDVTDIDAGWGLADGAMVATGGDLNRFFLALLSGELLPPDLLAQMRTGLPTGLTGYAEAAGLGLFRFSTACGVQAWGHTGAIHGFSTLSVATETRAVTVLMNELPGIAGNIGITIGSDTLLEAVLCMN</sequence>
<keyword evidence="4" id="KW-1185">Reference proteome</keyword>
<dbReference type="Proteomes" id="UP001519325">
    <property type="component" value="Unassembled WGS sequence"/>
</dbReference>
<keyword evidence="3" id="KW-0378">Hydrolase</keyword>
<accession>A0ABS4QEW3</accession>
<dbReference type="Gene3D" id="3.40.710.10">
    <property type="entry name" value="DD-peptidase/beta-lactamase superfamily"/>
    <property type="match status" value="1"/>
</dbReference>
<evidence type="ECO:0000256" key="1">
    <source>
        <dbReference type="SAM" id="SignalP"/>
    </source>
</evidence>
<dbReference type="EMBL" id="JAGGMR010000001">
    <property type="protein sequence ID" value="MBP2189624.1"/>
    <property type="molecule type" value="Genomic_DNA"/>
</dbReference>
<evidence type="ECO:0000259" key="2">
    <source>
        <dbReference type="Pfam" id="PF00144"/>
    </source>
</evidence>
<proteinExistence type="predicted"/>
<dbReference type="EC" id="3.4.16.4" evidence="3"/>
<comment type="caution">
    <text evidence="3">The sequence shown here is derived from an EMBL/GenBank/DDBJ whole genome shotgun (WGS) entry which is preliminary data.</text>
</comment>